<dbReference type="Proteomes" id="UP000016649">
    <property type="component" value="Unassembled WGS sequence"/>
</dbReference>
<proteinExistence type="predicted"/>
<reference evidence="1 2" key="1">
    <citation type="submission" date="2013-08" db="EMBL/GenBank/DDBJ databases">
        <authorList>
            <person name="Weinstock G."/>
            <person name="Sodergren E."/>
            <person name="Wylie T."/>
            <person name="Fulton L."/>
            <person name="Fulton R."/>
            <person name="Fronick C."/>
            <person name="O'Laughlin M."/>
            <person name="Godfrey J."/>
            <person name="Miner T."/>
            <person name="Herter B."/>
            <person name="Appelbaum E."/>
            <person name="Cordes M."/>
            <person name="Lek S."/>
            <person name="Wollam A."/>
            <person name="Pepin K.H."/>
            <person name="Palsikar V.B."/>
            <person name="Mitreva M."/>
            <person name="Wilson R.K."/>
        </authorList>
    </citation>
    <scope>NUCLEOTIDE SEQUENCE [LARGE SCALE GENOMIC DNA]</scope>
    <source>
        <strain evidence="1 2">ATCC 700332</strain>
    </source>
</reference>
<accession>A0ABN0NW89</accession>
<gene>
    <name evidence="1" type="ORF">HMPREF9193_02093</name>
</gene>
<organism evidence="1 2">
    <name type="scientific">Treponema lecithinolyticum ATCC 700332</name>
    <dbReference type="NCBI Taxonomy" id="1321815"/>
    <lineage>
        <taxon>Bacteria</taxon>
        <taxon>Pseudomonadati</taxon>
        <taxon>Spirochaetota</taxon>
        <taxon>Spirochaetia</taxon>
        <taxon>Spirochaetales</taxon>
        <taxon>Treponemataceae</taxon>
        <taxon>Treponema</taxon>
    </lineage>
</organism>
<dbReference type="Pfam" id="PF13146">
    <property type="entry name" value="TRL"/>
    <property type="match status" value="1"/>
</dbReference>
<name>A0ABN0NW89_TRELE</name>
<comment type="caution">
    <text evidence="1">The sequence shown here is derived from an EMBL/GenBank/DDBJ whole genome shotgun (WGS) entry which is preliminary data.</text>
</comment>
<evidence type="ECO:0000313" key="2">
    <source>
        <dbReference type="Proteomes" id="UP000016649"/>
    </source>
</evidence>
<dbReference type="EMBL" id="AWVH01000044">
    <property type="protein sequence ID" value="ERJ91640.1"/>
    <property type="molecule type" value="Genomic_DNA"/>
</dbReference>
<evidence type="ECO:0008006" key="3">
    <source>
        <dbReference type="Google" id="ProtNLM"/>
    </source>
</evidence>
<dbReference type="InterPro" id="IPR025113">
    <property type="entry name" value="TRL-like"/>
</dbReference>
<evidence type="ECO:0000313" key="1">
    <source>
        <dbReference type="EMBL" id="ERJ91640.1"/>
    </source>
</evidence>
<keyword evidence="2" id="KW-1185">Reference proteome</keyword>
<sequence>MYILLGGFLMKKIAFVLVCALAVMLLAACSTTYPFDAGATGMVGSKVGEASQSFIGSYYMGAVAGFPLKGEGGVQMAAKNGGISKIGTVDIRIDWPASPAIPFCTVTTVVSGD</sequence>
<protein>
    <recommendedName>
        <fullName evidence="3">TRL-like family protein</fullName>
    </recommendedName>
</protein>